<dbReference type="PANTHER" id="PTHR11560">
    <property type="entry name" value="39S RIBOSOMAL PROTEIN L10, MITOCHONDRIAL"/>
    <property type="match status" value="1"/>
</dbReference>
<dbReference type="GO" id="GO:0015934">
    <property type="term" value="C:large ribosomal subunit"/>
    <property type="evidence" value="ECO:0007669"/>
    <property type="project" value="InterPro"/>
</dbReference>
<evidence type="ECO:0000313" key="8">
    <source>
        <dbReference type="Proteomes" id="UP000004221"/>
    </source>
</evidence>
<sequence length="178" mass="19126">MPTEKKVQEVAEIAELLRNASLAVLTDYRGLSVADLQRLRTELRPHESEFRVMKNTLAGLAADQVGLSDIRPLLEGPTAMVIATAEPVASAKIVNDFVRTSKILKVKGAVLEGQMIPVEDIERLASLPPREILLGKVMAGIQTPLYGLVGVLSGTIRSLAYVLQARADQLGGTTEEAA</sequence>
<organism evidence="7 8">
    <name type="scientific">Nitrolancea hollandica Lb</name>
    <dbReference type="NCBI Taxonomy" id="1129897"/>
    <lineage>
        <taxon>Bacteria</taxon>
        <taxon>Pseudomonadati</taxon>
        <taxon>Thermomicrobiota</taxon>
        <taxon>Thermomicrobia</taxon>
        <taxon>Sphaerobacterales</taxon>
        <taxon>Sphaerobacterineae</taxon>
        <taxon>Sphaerobacteraceae</taxon>
        <taxon>Nitrolancea</taxon>
    </lineage>
</organism>
<keyword evidence="4 6" id="KW-0687">Ribonucleoprotein</keyword>
<comment type="caution">
    <text evidence="7">The sequence shown here is derived from an EMBL/GenBank/DDBJ whole genome shotgun (WGS) entry which is preliminary data.</text>
</comment>
<proteinExistence type="inferred from homology"/>
<evidence type="ECO:0000256" key="5">
    <source>
        <dbReference type="ARBA" id="ARBA00035202"/>
    </source>
</evidence>
<keyword evidence="8" id="KW-1185">Reference proteome</keyword>
<dbReference type="GO" id="GO:0003735">
    <property type="term" value="F:structural constituent of ribosome"/>
    <property type="evidence" value="ECO:0007669"/>
    <property type="project" value="InterPro"/>
</dbReference>
<gene>
    <name evidence="6 7" type="primary">rplJ</name>
    <name evidence="7" type="ORF">NITHO_810007</name>
</gene>
<keyword evidence="6" id="KW-0699">rRNA-binding</keyword>
<dbReference type="Proteomes" id="UP000004221">
    <property type="component" value="Unassembled WGS sequence"/>
</dbReference>
<keyword evidence="3 6" id="KW-0689">Ribosomal protein</keyword>
<dbReference type="RefSeq" id="WP_008481832.1">
    <property type="nucleotide sequence ID" value="NZ_CAGS01000717.1"/>
</dbReference>
<dbReference type="Gene3D" id="3.30.70.1730">
    <property type="match status" value="1"/>
</dbReference>
<comment type="similarity">
    <text evidence="2 6">Belongs to the universal ribosomal protein uL10 family.</text>
</comment>
<dbReference type="OrthoDB" id="9808307at2"/>
<comment type="subunit">
    <text evidence="6">Part of the ribosomal stalk of the 50S ribosomal subunit. The N-terminus interacts with L11 and the large rRNA to form the base of the stalk. The C-terminus forms an elongated spine to which L12 dimers bind in a sequential fashion forming a multimeric L10(L12)X complex.</text>
</comment>
<reference evidence="7 8" key="1">
    <citation type="journal article" date="2012" name="ISME J.">
        <title>Nitrification expanded: discovery, physiology and genomics of a nitrite-oxidizing bacterium from the phylum Chloroflexi.</title>
        <authorList>
            <person name="Sorokin D.Y."/>
            <person name="Lucker S."/>
            <person name="Vejmelkova D."/>
            <person name="Kostrikina N.A."/>
            <person name="Kleerebezem R."/>
            <person name="Rijpstra W.I."/>
            <person name="Damste J.S."/>
            <person name="Le Paslier D."/>
            <person name="Muyzer G."/>
            <person name="Wagner M."/>
            <person name="van Loosdrecht M.C."/>
            <person name="Daims H."/>
        </authorList>
    </citation>
    <scope>NUCLEOTIDE SEQUENCE [LARGE SCALE GENOMIC DNA]</scope>
    <source>
        <strain evidence="8">none</strain>
    </source>
</reference>
<dbReference type="EMBL" id="CAGS01000717">
    <property type="protein sequence ID" value="CCF86163.1"/>
    <property type="molecule type" value="Genomic_DNA"/>
</dbReference>
<dbReference type="InterPro" id="IPR001790">
    <property type="entry name" value="Ribosomal_uL10"/>
</dbReference>
<dbReference type="AlphaFoldDB" id="I4ENA0"/>
<evidence type="ECO:0000256" key="2">
    <source>
        <dbReference type="ARBA" id="ARBA00008889"/>
    </source>
</evidence>
<accession>I4ENA0</accession>
<protein>
    <recommendedName>
        <fullName evidence="5 6">Large ribosomal subunit protein uL10</fullName>
    </recommendedName>
</protein>
<dbReference type="Pfam" id="PF00466">
    <property type="entry name" value="Ribosomal_L10"/>
    <property type="match status" value="1"/>
</dbReference>
<evidence type="ECO:0000256" key="1">
    <source>
        <dbReference type="ARBA" id="ARBA00002633"/>
    </source>
</evidence>
<dbReference type="NCBIfam" id="NF000955">
    <property type="entry name" value="PRK00099.1-1"/>
    <property type="match status" value="1"/>
</dbReference>
<dbReference type="GO" id="GO:0006412">
    <property type="term" value="P:translation"/>
    <property type="evidence" value="ECO:0007669"/>
    <property type="project" value="UniProtKB-UniRule"/>
</dbReference>
<dbReference type="InterPro" id="IPR002363">
    <property type="entry name" value="Ribosomal_uL10_CS_bac"/>
</dbReference>
<evidence type="ECO:0000313" key="7">
    <source>
        <dbReference type="EMBL" id="CCF86163.1"/>
    </source>
</evidence>
<dbReference type="Gene3D" id="6.10.250.290">
    <property type="match status" value="1"/>
</dbReference>
<dbReference type="InterPro" id="IPR043141">
    <property type="entry name" value="Ribosomal_uL10-like_sf"/>
</dbReference>
<dbReference type="PROSITE" id="PS01109">
    <property type="entry name" value="RIBOSOMAL_L10"/>
    <property type="match status" value="1"/>
</dbReference>
<evidence type="ECO:0000256" key="4">
    <source>
        <dbReference type="ARBA" id="ARBA00023274"/>
    </source>
</evidence>
<evidence type="ECO:0000256" key="3">
    <source>
        <dbReference type="ARBA" id="ARBA00022980"/>
    </source>
</evidence>
<keyword evidence="6" id="KW-0694">RNA-binding</keyword>
<dbReference type="GO" id="GO:0070180">
    <property type="term" value="F:large ribosomal subunit rRNA binding"/>
    <property type="evidence" value="ECO:0007669"/>
    <property type="project" value="UniProtKB-UniRule"/>
</dbReference>
<comment type="function">
    <text evidence="1 6">Forms part of the ribosomal stalk, playing a central role in the interaction of the ribosome with GTP-bound translation factors.</text>
</comment>
<dbReference type="InterPro" id="IPR022973">
    <property type="entry name" value="Ribosomal_uL10_bac"/>
</dbReference>
<name>I4ENA0_9BACT</name>
<dbReference type="HAMAP" id="MF_00362">
    <property type="entry name" value="Ribosomal_uL10"/>
    <property type="match status" value="1"/>
</dbReference>
<dbReference type="SUPFAM" id="SSF160369">
    <property type="entry name" value="Ribosomal protein L10-like"/>
    <property type="match status" value="1"/>
</dbReference>
<evidence type="ECO:0000256" key="6">
    <source>
        <dbReference type="HAMAP-Rule" id="MF_00362"/>
    </source>
</evidence>
<dbReference type="InterPro" id="IPR047865">
    <property type="entry name" value="Ribosomal_uL10_bac_type"/>
</dbReference>
<dbReference type="CDD" id="cd05797">
    <property type="entry name" value="Ribosomal_L10"/>
    <property type="match status" value="1"/>
</dbReference>